<dbReference type="PANTHER" id="PTHR30121:SF6">
    <property type="entry name" value="SLR6007 PROTEIN"/>
    <property type="match status" value="1"/>
</dbReference>
<dbReference type="eggNOG" id="COG0433">
    <property type="taxonomic scope" value="Bacteria"/>
</dbReference>
<sequence length="508" mass="56391">MNNRDKFIEQITQGYQSKGESILLGGAILDGEGLNNAHVKIPLKTLNRHGLIAGATGTGKTKTIQVLSEQLSSFGIPVLMMDIKGDFSGIAKEGEEKSFITERHNTINIPYQTASFPVELLSLSEQSGVRLRATVSEFGPVLFSRILDLNDTQAGVVAIIFKYCDDNKMPLLDLKDFKKVINYITEEGKAEITESYGKISTSTTGIILRKIIELEQQGAELFFGEMSFEIDDLMRIDENGKGYVNILRLTDIQDKPKLFSTFMLSLLAEIYQQMPEKGDADQPELVIFIDEAHLIFKEASKVLLEQIETIVKLIRSKGIGIYFITQNPMDVPSGILAQLGLKIQHALRAFTANDRQAIKQTADNYPSSDFYNTSEILTSLGIGEALVTALSEKGTPTPLAATMLRAPMSRMDVLTESEIQEINLKSKLVKKYSENIDRESAYEMLNKKIAVIEEENSKTEETKTTQTRTSTKQEPSTTEVVGKSVLKVLTSATFIRGAFGILSKFLKK</sequence>
<dbReference type="PANTHER" id="PTHR30121">
    <property type="entry name" value="UNCHARACTERIZED PROTEIN YJGR-RELATED"/>
    <property type="match status" value="1"/>
</dbReference>
<reference evidence="3 4" key="1">
    <citation type="submission" date="2014-05" db="EMBL/GenBank/DDBJ databases">
        <title>Genome Sequence of Flavobacterium sp. EM1321.</title>
        <authorList>
            <person name="Shin S.-K."/>
            <person name="Yi H."/>
        </authorList>
    </citation>
    <scope>NUCLEOTIDE SEQUENCE [LARGE SCALE GENOMIC DNA]</scope>
    <source>
        <strain evidence="3 4">EM1321</strain>
    </source>
</reference>
<dbReference type="AlphaFoldDB" id="A0A066WMB3"/>
<protein>
    <submittedName>
        <fullName evidence="3">ATPase</fullName>
    </submittedName>
</protein>
<dbReference type="OrthoDB" id="9758751at2"/>
<feature type="compositionally biased region" description="Low complexity" evidence="1">
    <location>
        <begin position="464"/>
        <end position="474"/>
    </location>
</feature>
<comment type="caution">
    <text evidence="3">The sequence shown here is derived from an EMBL/GenBank/DDBJ whole genome shotgun (WGS) entry which is preliminary data.</text>
</comment>
<dbReference type="Pfam" id="PF05872">
    <property type="entry name" value="HerA_C"/>
    <property type="match status" value="1"/>
</dbReference>
<feature type="region of interest" description="Disordered" evidence="1">
    <location>
        <begin position="456"/>
        <end position="477"/>
    </location>
</feature>
<organism evidence="3 4">
    <name type="scientific">Flavobacterium seoulense</name>
    <dbReference type="NCBI Taxonomy" id="1492738"/>
    <lineage>
        <taxon>Bacteria</taxon>
        <taxon>Pseudomonadati</taxon>
        <taxon>Bacteroidota</taxon>
        <taxon>Flavobacteriia</taxon>
        <taxon>Flavobacteriales</taxon>
        <taxon>Flavobacteriaceae</taxon>
        <taxon>Flavobacterium</taxon>
    </lineage>
</organism>
<evidence type="ECO:0000256" key="1">
    <source>
        <dbReference type="SAM" id="MobiDB-lite"/>
    </source>
</evidence>
<dbReference type="EMBL" id="JNCA01000036">
    <property type="protein sequence ID" value="KDN53733.1"/>
    <property type="molecule type" value="Genomic_DNA"/>
</dbReference>
<dbReference type="InterPro" id="IPR033186">
    <property type="entry name" value="HerA_C"/>
</dbReference>
<dbReference type="Gene3D" id="3.40.50.300">
    <property type="entry name" value="P-loop containing nucleotide triphosphate hydrolases"/>
    <property type="match status" value="2"/>
</dbReference>
<proteinExistence type="predicted"/>
<dbReference type="Proteomes" id="UP000027064">
    <property type="component" value="Unassembled WGS sequence"/>
</dbReference>
<dbReference type="PATRIC" id="fig|1492738.3.peg.3146"/>
<dbReference type="SUPFAM" id="SSF52540">
    <property type="entry name" value="P-loop containing nucleoside triphosphate hydrolases"/>
    <property type="match status" value="1"/>
</dbReference>
<feature type="domain" description="Helicase HerA-like C-terminal" evidence="2">
    <location>
        <begin position="33"/>
        <end position="477"/>
    </location>
</feature>
<name>A0A066WMB3_9FLAO</name>
<dbReference type="InterPro" id="IPR027417">
    <property type="entry name" value="P-loop_NTPase"/>
</dbReference>
<dbReference type="InterPro" id="IPR051162">
    <property type="entry name" value="T4SS_component"/>
</dbReference>
<gene>
    <name evidence="3" type="ORF">FEM21_31610</name>
</gene>
<accession>A0A066WMB3</accession>
<dbReference type="RefSeq" id="WP_035662534.1">
    <property type="nucleotide sequence ID" value="NZ_JNCA01000036.1"/>
</dbReference>
<evidence type="ECO:0000259" key="2">
    <source>
        <dbReference type="Pfam" id="PF05872"/>
    </source>
</evidence>
<keyword evidence="4" id="KW-1185">Reference proteome</keyword>
<evidence type="ECO:0000313" key="4">
    <source>
        <dbReference type="Proteomes" id="UP000027064"/>
    </source>
</evidence>
<evidence type="ECO:0000313" key="3">
    <source>
        <dbReference type="EMBL" id="KDN53733.1"/>
    </source>
</evidence>